<dbReference type="GO" id="GO:0006654">
    <property type="term" value="P:phosphatidic acid biosynthetic process"/>
    <property type="evidence" value="ECO:0007669"/>
    <property type="project" value="TreeGrafter"/>
</dbReference>
<keyword evidence="2" id="KW-0012">Acyltransferase</keyword>
<dbReference type="InterPro" id="IPR002123">
    <property type="entry name" value="Plipid/glycerol_acylTrfase"/>
</dbReference>
<feature type="domain" description="Phospholipid/glycerol acyltransferase" evidence="3">
    <location>
        <begin position="66"/>
        <end position="185"/>
    </location>
</feature>
<evidence type="ECO:0000256" key="2">
    <source>
        <dbReference type="ARBA" id="ARBA00023315"/>
    </source>
</evidence>
<dbReference type="CDD" id="cd07989">
    <property type="entry name" value="LPLAT_AGPAT-like"/>
    <property type="match status" value="1"/>
</dbReference>
<dbReference type="SUPFAM" id="SSF69593">
    <property type="entry name" value="Glycerol-3-phosphate (1)-acyltransferase"/>
    <property type="match status" value="1"/>
</dbReference>
<sequence length="240" mass="26885">MEKWDYEPAADLELSLRERLKGFPREPHLWIYILRILAALLQRMWFKLYHRLEIHGADKLPVGQSFVMVANHQSHLDAPSLVAAIPLRWIHRAFPAAAADYFFKSAPRSAFSSIVINALPFERQTKGGESLAVCRELLQTRGNILIIFPEGTRGENDDVSRFRSGIGRLVEGTGIPVVPCNLQGAAKAFPKGAYFPRPFKLILHIGEPHNYGSMSPGWDTVEYIGNGLRKAVANLGRNNS</sequence>
<dbReference type="GO" id="GO:0003841">
    <property type="term" value="F:1-acylglycerol-3-phosphate O-acyltransferase activity"/>
    <property type="evidence" value="ECO:0007669"/>
    <property type="project" value="TreeGrafter"/>
</dbReference>
<evidence type="ECO:0000259" key="3">
    <source>
        <dbReference type="SMART" id="SM00563"/>
    </source>
</evidence>
<gene>
    <name evidence="4" type="ORF">METZ01_LOCUS354216</name>
</gene>
<dbReference type="EMBL" id="UINC01124306">
    <property type="protein sequence ID" value="SVD01362.1"/>
    <property type="molecule type" value="Genomic_DNA"/>
</dbReference>
<dbReference type="PANTHER" id="PTHR10434">
    <property type="entry name" value="1-ACYL-SN-GLYCEROL-3-PHOSPHATE ACYLTRANSFERASE"/>
    <property type="match status" value="1"/>
</dbReference>
<proteinExistence type="predicted"/>
<name>A0A382RVN8_9ZZZZ</name>
<keyword evidence="1" id="KW-0808">Transferase</keyword>
<evidence type="ECO:0000256" key="1">
    <source>
        <dbReference type="ARBA" id="ARBA00022679"/>
    </source>
</evidence>
<dbReference type="Pfam" id="PF01553">
    <property type="entry name" value="Acyltransferase"/>
    <property type="match status" value="1"/>
</dbReference>
<dbReference type="AlphaFoldDB" id="A0A382RVN8"/>
<reference evidence="4" key="1">
    <citation type="submission" date="2018-05" db="EMBL/GenBank/DDBJ databases">
        <authorList>
            <person name="Lanie J.A."/>
            <person name="Ng W.-L."/>
            <person name="Kazmierczak K.M."/>
            <person name="Andrzejewski T.M."/>
            <person name="Davidsen T.M."/>
            <person name="Wayne K.J."/>
            <person name="Tettelin H."/>
            <person name="Glass J.I."/>
            <person name="Rusch D."/>
            <person name="Podicherti R."/>
            <person name="Tsui H.-C.T."/>
            <person name="Winkler M.E."/>
        </authorList>
    </citation>
    <scope>NUCLEOTIDE SEQUENCE</scope>
</reference>
<accession>A0A382RVN8</accession>
<dbReference type="SMART" id="SM00563">
    <property type="entry name" value="PlsC"/>
    <property type="match status" value="1"/>
</dbReference>
<dbReference type="PANTHER" id="PTHR10434:SF11">
    <property type="entry name" value="1-ACYL-SN-GLYCEROL-3-PHOSPHATE ACYLTRANSFERASE"/>
    <property type="match status" value="1"/>
</dbReference>
<evidence type="ECO:0000313" key="4">
    <source>
        <dbReference type="EMBL" id="SVD01362.1"/>
    </source>
</evidence>
<protein>
    <recommendedName>
        <fullName evidence="3">Phospholipid/glycerol acyltransferase domain-containing protein</fullName>
    </recommendedName>
</protein>
<organism evidence="4">
    <name type="scientific">marine metagenome</name>
    <dbReference type="NCBI Taxonomy" id="408172"/>
    <lineage>
        <taxon>unclassified sequences</taxon>
        <taxon>metagenomes</taxon>
        <taxon>ecological metagenomes</taxon>
    </lineage>
</organism>